<dbReference type="EMBL" id="JACHYB010000002">
    <property type="protein sequence ID" value="MBB3188288.1"/>
    <property type="molecule type" value="Genomic_DNA"/>
</dbReference>
<reference evidence="1 2" key="1">
    <citation type="submission" date="2020-08" db="EMBL/GenBank/DDBJ databases">
        <title>Genomic Encyclopedia of Type Strains, Phase IV (KMG-IV): sequencing the most valuable type-strain genomes for metagenomic binning, comparative biology and taxonomic classification.</title>
        <authorList>
            <person name="Goeker M."/>
        </authorList>
    </citation>
    <scope>NUCLEOTIDE SEQUENCE [LARGE SCALE GENOMIC DNA]</scope>
    <source>
        <strain evidence="1 2">DSM 27471</strain>
    </source>
</reference>
<organism evidence="1 2">
    <name type="scientific">Microbacter margulisiae</name>
    <dbReference type="NCBI Taxonomy" id="1350067"/>
    <lineage>
        <taxon>Bacteria</taxon>
        <taxon>Pseudomonadati</taxon>
        <taxon>Bacteroidota</taxon>
        <taxon>Bacteroidia</taxon>
        <taxon>Bacteroidales</taxon>
        <taxon>Porphyromonadaceae</taxon>
        <taxon>Microbacter</taxon>
    </lineage>
</organism>
<dbReference type="AlphaFoldDB" id="A0A7W5DT56"/>
<sequence>MPASEILLKIHTDTKEEEREIIEQFLKRLQYSPTSLVTSECPDYEIEIDSKLIGVEITKYYSDFTRKGSMRQKKLSEWKKFVDELKKRLSAVEPAYDYLYGVIHFHNDQVNYRELLNDNYFNEIVKVIKSAKLNRGEQKTEKVSHDKFPILSNYIDSISLCDKYPEKKYLWWDSCLQSGEILQNETAIQEIVDKKEKSSKKYKNNYIQKWLIIYAGGLSLHDMFIFEMQNTLRQGEISLMQLDSKERELILNLKSDYFTHIFIWDKFTERIFQLYPYTKKILDFGERKIWINHLPLKE</sequence>
<comment type="caution">
    <text evidence="1">The sequence shown here is derived from an EMBL/GenBank/DDBJ whole genome shotgun (WGS) entry which is preliminary data.</text>
</comment>
<proteinExistence type="predicted"/>
<evidence type="ECO:0000313" key="1">
    <source>
        <dbReference type="EMBL" id="MBB3188288.1"/>
    </source>
</evidence>
<accession>A0A7W5DT56</accession>
<keyword evidence="2" id="KW-1185">Reference proteome</keyword>
<dbReference type="RefSeq" id="WP_183414053.1">
    <property type="nucleotide sequence ID" value="NZ_JACHYB010000002.1"/>
</dbReference>
<protein>
    <submittedName>
        <fullName evidence="1">Uncharacterized protein</fullName>
    </submittedName>
</protein>
<gene>
    <name evidence="1" type="ORF">FHX64_002486</name>
</gene>
<name>A0A7W5DT56_9PORP</name>
<evidence type="ECO:0000313" key="2">
    <source>
        <dbReference type="Proteomes" id="UP000544222"/>
    </source>
</evidence>
<dbReference type="Proteomes" id="UP000544222">
    <property type="component" value="Unassembled WGS sequence"/>
</dbReference>